<dbReference type="AlphaFoldDB" id="D2RFX2"/>
<dbReference type="GO" id="GO:0006355">
    <property type="term" value="P:regulation of DNA-templated transcription"/>
    <property type="evidence" value="ECO:0007669"/>
    <property type="project" value="InterPro"/>
</dbReference>
<dbReference type="eggNOG" id="arCOG13263">
    <property type="taxonomic scope" value="Archaea"/>
</dbReference>
<keyword evidence="2" id="KW-1185">Reference proteome</keyword>
<dbReference type="PaxDb" id="572546-Arcpr_0125"/>
<dbReference type="EMBL" id="CP001857">
    <property type="protein sequence ID" value="ADB57197.1"/>
    <property type="molecule type" value="Genomic_DNA"/>
</dbReference>
<accession>D2RFX2</accession>
<proteinExistence type="predicted"/>
<gene>
    <name evidence="1" type="ordered locus">Arcpr_0125</name>
</gene>
<dbReference type="KEGG" id="apo:Arcpr_0125"/>
<sequence>MKGVVEVGRIVVTKTVSMPLEIAYVIQKLAEKLQTSESAVVRIAILEKAEREGVEIPSQWKSGFERGG</sequence>
<evidence type="ECO:0000313" key="2">
    <source>
        <dbReference type="Proteomes" id="UP000001901"/>
    </source>
</evidence>
<evidence type="ECO:0000313" key="1">
    <source>
        <dbReference type="EMBL" id="ADB57197.1"/>
    </source>
</evidence>
<dbReference type="GeneID" id="8738771"/>
<reference evidence="1 2" key="1">
    <citation type="journal article" date="2010" name="Stand. Genomic Sci.">
        <title>Complete genome sequence of Archaeoglobus profundus type strain (AV18).</title>
        <authorList>
            <person name="von Jan M."/>
            <person name="Lapidus A."/>
            <person name="Del Rio T.G."/>
            <person name="Copeland A."/>
            <person name="Tice H."/>
            <person name="Cheng J.F."/>
            <person name="Lucas S."/>
            <person name="Chen F."/>
            <person name="Nolan M."/>
            <person name="Goodwin L."/>
            <person name="Han C."/>
            <person name="Pitluck S."/>
            <person name="Liolios K."/>
            <person name="Ivanova N."/>
            <person name="Mavromatis K."/>
            <person name="Ovchinnikova G."/>
            <person name="Chertkov O."/>
            <person name="Pati A."/>
            <person name="Chen A."/>
            <person name="Palaniappan K."/>
            <person name="Land M."/>
            <person name="Hauser L."/>
            <person name="Chang Y.J."/>
            <person name="Jeffries C.D."/>
            <person name="Saunders E."/>
            <person name="Brettin T."/>
            <person name="Detter J.C."/>
            <person name="Chain P."/>
            <person name="Eichinger K."/>
            <person name="Huber H."/>
            <person name="Spring S."/>
            <person name="Rohde M."/>
            <person name="Goker M."/>
            <person name="Wirth R."/>
            <person name="Woyke T."/>
            <person name="Bristow J."/>
            <person name="Eisen J.A."/>
            <person name="Markowitz V."/>
            <person name="Hugenholtz P."/>
            <person name="Kyrpides N.C."/>
            <person name="Klenk H.P."/>
        </authorList>
    </citation>
    <scope>NUCLEOTIDE SEQUENCE [LARGE SCALE GENOMIC DNA]</scope>
    <source>
        <strain evidence="2">DSM 5631 / JCM 9629 / NBRC 100127 / Av18</strain>
    </source>
</reference>
<dbReference type="Proteomes" id="UP000001901">
    <property type="component" value="Chromosome"/>
</dbReference>
<organism evidence="1 2">
    <name type="scientific">Archaeoglobus profundus (strain DSM 5631 / JCM 9629 / NBRC 100127 / Av18)</name>
    <dbReference type="NCBI Taxonomy" id="572546"/>
    <lineage>
        <taxon>Archaea</taxon>
        <taxon>Methanobacteriati</taxon>
        <taxon>Methanobacteriota</taxon>
        <taxon>Archaeoglobi</taxon>
        <taxon>Archaeoglobales</taxon>
        <taxon>Archaeoglobaceae</taxon>
        <taxon>Archaeoglobus</taxon>
    </lineage>
</organism>
<dbReference type="STRING" id="572546.Arcpr_0125"/>
<protein>
    <submittedName>
        <fullName evidence="1">Uncharacterized protein</fullName>
    </submittedName>
</protein>
<dbReference type="HOGENOM" id="CLU_2783819_0_0_2"/>
<name>D2RFX2_ARCPA</name>
<dbReference type="RefSeq" id="WP_012939533.1">
    <property type="nucleotide sequence ID" value="NC_013741.1"/>
</dbReference>